<evidence type="ECO:0000256" key="2">
    <source>
        <dbReference type="SAM" id="Phobius"/>
    </source>
</evidence>
<dbReference type="SMART" id="SM00672">
    <property type="entry name" value="CAP10"/>
    <property type="match status" value="1"/>
</dbReference>
<keyword evidence="5" id="KW-1185">Reference proteome</keyword>
<protein>
    <recommendedName>
        <fullName evidence="3">Glycosyl transferase CAP10 domain-containing protein</fullName>
    </recommendedName>
</protein>
<evidence type="ECO:0000313" key="4">
    <source>
        <dbReference type="EMBL" id="KAL1897360.1"/>
    </source>
</evidence>
<feature type="compositionally biased region" description="Low complexity" evidence="1">
    <location>
        <begin position="146"/>
        <end position="163"/>
    </location>
</feature>
<dbReference type="InterPro" id="IPR051091">
    <property type="entry name" value="O-Glucosyltr/Glycosyltrsf_90"/>
</dbReference>
<dbReference type="InterPro" id="IPR006598">
    <property type="entry name" value="CAP10"/>
</dbReference>
<dbReference type="Proteomes" id="UP001583186">
    <property type="component" value="Unassembled WGS sequence"/>
</dbReference>
<accession>A0ABR3ZBF4</accession>
<feature type="transmembrane region" description="Helical" evidence="2">
    <location>
        <begin position="12"/>
        <end position="32"/>
    </location>
</feature>
<reference evidence="4 5" key="1">
    <citation type="journal article" date="2024" name="IMA Fungus">
        <title>IMA Genome - F19 : A genome assembly and annotation guide to empower mycologists, including annotated draft genome sequences of Ceratocystis pirilliformis, Diaporthe australafricana, Fusarium ophioides, Paecilomyces lecythidis, and Sporothrix stenoceras.</title>
        <authorList>
            <person name="Aylward J."/>
            <person name="Wilson A.M."/>
            <person name="Visagie C.M."/>
            <person name="Spraker J."/>
            <person name="Barnes I."/>
            <person name="Buitendag C."/>
            <person name="Ceriani C."/>
            <person name="Del Mar Angel L."/>
            <person name="du Plessis D."/>
            <person name="Fuchs T."/>
            <person name="Gasser K."/>
            <person name="Kramer D."/>
            <person name="Li W."/>
            <person name="Munsamy K."/>
            <person name="Piso A."/>
            <person name="Price J.L."/>
            <person name="Sonnekus B."/>
            <person name="Thomas C."/>
            <person name="van der Nest A."/>
            <person name="van Dijk A."/>
            <person name="van Heerden A."/>
            <person name="van Vuuren N."/>
            <person name="Yilmaz N."/>
            <person name="Duong T.A."/>
            <person name="van der Merwe N.A."/>
            <person name="Wingfield M.J."/>
            <person name="Wingfield B.D."/>
        </authorList>
    </citation>
    <scope>NUCLEOTIDE SEQUENCE [LARGE SCALE GENOMIC DNA]</scope>
    <source>
        <strain evidence="4 5">CMW 5346</strain>
    </source>
</reference>
<proteinExistence type="predicted"/>
<gene>
    <name evidence="4" type="ORF">Sste5346_004096</name>
</gene>
<organism evidence="4 5">
    <name type="scientific">Sporothrix stenoceras</name>
    <dbReference type="NCBI Taxonomy" id="5173"/>
    <lineage>
        <taxon>Eukaryota</taxon>
        <taxon>Fungi</taxon>
        <taxon>Dikarya</taxon>
        <taxon>Ascomycota</taxon>
        <taxon>Pezizomycotina</taxon>
        <taxon>Sordariomycetes</taxon>
        <taxon>Sordariomycetidae</taxon>
        <taxon>Ophiostomatales</taxon>
        <taxon>Ophiostomataceae</taxon>
        <taxon>Sporothrix</taxon>
    </lineage>
</organism>
<evidence type="ECO:0000259" key="3">
    <source>
        <dbReference type="SMART" id="SM00672"/>
    </source>
</evidence>
<keyword evidence="2" id="KW-0472">Membrane</keyword>
<evidence type="ECO:0000256" key="1">
    <source>
        <dbReference type="SAM" id="MobiDB-lite"/>
    </source>
</evidence>
<name>A0ABR3ZBF4_9PEZI</name>
<dbReference type="Pfam" id="PF05686">
    <property type="entry name" value="Glyco_transf_90"/>
    <property type="match status" value="1"/>
</dbReference>
<dbReference type="PANTHER" id="PTHR12203">
    <property type="entry name" value="KDEL LYS-ASP-GLU-LEU CONTAINING - RELATED"/>
    <property type="match status" value="1"/>
</dbReference>
<feature type="region of interest" description="Disordered" evidence="1">
    <location>
        <begin position="146"/>
        <end position="166"/>
    </location>
</feature>
<evidence type="ECO:0000313" key="5">
    <source>
        <dbReference type="Proteomes" id="UP001583186"/>
    </source>
</evidence>
<sequence>MTDTRPRWRRTVAAIVVACSVAYVLLFVPIYAPRVHRVPLSSPFPATSPFNNLHLTETECRSTFPGLMDPIDEQVRRGPFQLQPASDLGPLQARVRGGQLRIVSTEKHGLLPPELLDARVATLHQINRALLTAPFLSSLRSREESMSSLPSSSPASLSSPDGSDSLDDSLDTVFSINIQDQPYGSAFTYSLPAYAAPTAGNAPIGRAFLMPHFSFWAWRPPMVGSFARASAEIDRIEAEIPFSRKKPQAVWRGTTRFSSAHHPELRKALLTATHNQSWADVQALDWLPDGSNANAMQEASNSLMIEDFCQYKYVIHTEGITYSGRFQFHQLCGSVVLTAPLAWMQHTAHLVRPLYASDLPLEGTPWKPTADEEKAWPHSTPNEANIVFVSPDWSNLGATIQWLEKHPRVAEDIARRQRQLFASGPYDRGYHSPAAEVCYWRGLLAGWKKVVQYNDTDVGEGEPWESFSLDPRQ</sequence>
<comment type="caution">
    <text evidence="4">The sequence shown here is derived from an EMBL/GenBank/DDBJ whole genome shotgun (WGS) entry which is preliminary data.</text>
</comment>
<keyword evidence="2" id="KW-0812">Transmembrane</keyword>
<dbReference type="EMBL" id="JAWCUI010000019">
    <property type="protein sequence ID" value="KAL1897360.1"/>
    <property type="molecule type" value="Genomic_DNA"/>
</dbReference>
<feature type="domain" description="Glycosyl transferase CAP10" evidence="3">
    <location>
        <begin position="168"/>
        <end position="454"/>
    </location>
</feature>
<keyword evidence="2" id="KW-1133">Transmembrane helix</keyword>
<dbReference type="PANTHER" id="PTHR12203:SF63">
    <property type="entry name" value="GLYCOSYL TRANSFERASE CAP10 DOMAIN-CONTAINING PROTEIN"/>
    <property type="match status" value="1"/>
</dbReference>